<name>A0ABS9S6W6_9GAMM</name>
<organism evidence="2 3">
    <name type="scientific">Vreelandella neptunia</name>
    <dbReference type="NCBI Taxonomy" id="115551"/>
    <lineage>
        <taxon>Bacteria</taxon>
        <taxon>Pseudomonadati</taxon>
        <taxon>Pseudomonadota</taxon>
        <taxon>Gammaproteobacteria</taxon>
        <taxon>Oceanospirillales</taxon>
        <taxon>Halomonadaceae</taxon>
        <taxon>Vreelandella</taxon>
    </lineage>
</organism>
<evidence type="ECO:0000313" key="2">
    <source>
        <dbReference type="EMBL" id="MCH4811844.1"/>
    </source>
</evidence>
<protein>
    <submittedName>
        <fullName evidence="2">NYN domain-containing protein</fullName>
    </submittedName>
</protein>
<accession>A0ABS9S6W6</accession>
<dbReference type="Gene3D" id="3.40.50.1010">
    <property type="entry name" value="5'-nuclease"/>
    <property type="match status" value="1"/>
</dbReference>
<reference evidence="2 3" key="1">
    <citation type="submission" date="2022-03" db="EMBL/GenBank/DDBJ databases">
        <title>Genomic signatures underlying metal tolerance in selected Arctic bacterial isolates.</title>
        <authorList>
            <person name="Thomas F.A."/>
            <person name="Venkatachalam S."/>
            <person name="Krishnan K.P."/>
        </authorList>
    </citation>
    <scope>NUCLEOTIDE SEQUENCE [LARGE SCALE GENOMIC DNA]</scope>
    <source>
        <strain evidence="2 3">HM116</strain>
    </source>
</reference>
<feature type="domain" description="NYN" evidence="1">
    <location>
        <begin position="3"/>
        <end position="157"/>
    </location>
</feature>
<dbReference type="RefSeq" id="WP_240718212.1">
    <property type="nucleotide sequence ID" value="NZ_JAKVTW010000006.1"/>
</dbReference>
<evidence type="ECO:0000313" key="3">
    <source>
        <dbReference type="Proteomes" id="UP001320609"/>
    </source>
</evidence>
<keyword evidence="3" id="KW-1185">Reference proteome</keyword>
<comment type="caution">
    <text evidence="2">The sequence shown here is derived from an EMBL/GenBank/DDBJ whole genome shotgun (WGS) entry which is preliminary data.</text>
</comment>
<dbReference type="EMBL" id="JAKVTW010000006">
    <property type="protein sequence ID" value="MCH4811844.1"/>
    <property type="molecule type" value="Genomic_DNA"/>
</dbReference>
<dbReference type="Pfam" id="PF01936">
    <property type="entry name" value="NYN"/>
    <property type="match status" value="1"/>
</dbReference>
<gene>
    <name evidence="2" type="ORF">MLE19_10895</name>
</gene>
<sequence>MGINIFWDNSNIWLVGRGVCEKKEPNDEQAFRIHFEHLFDFAANKRPVDYAFLGGSEPPHNDALWKRFSDLGVVVEKQERGALSGGEVAVDESLHLAMANRILDCDGPQTLVLLTGDGSGYEDGGGFIKQLERAKKHGWEIEVISWDAGCNRHLKSFAEQHGIYRSLEPAYEKISFINNKRWAKKV</sequence>
<evidence type="ECO:0000259" key="1">
    <source>
        <dbReference type="Pfam" id="PF01936"/>
    </source>
</evidence>
<proteinExistence type="predicted"/>
<dbReference type="CDD" id="cd18724">
    <property type="entry name" value="PIN_LabA-like"/>
    <property type="match status" value="1"/>
</dbReference>
<dbReference type="Proteomes" id="UP001320609">
    <property type="component" value="Unassembled WGS sequence"/>
</dbReference>
<dbReference type="InterPro" id="IPR021139">
    <property type="entry name" value="NYN"/>
</dbReference>